<reference evidence="2 3" key="1">
    <citation type="journal article" date="2016" name="Int. J. Mol. Sci.">
        <title>Comparative genomics of the extreme acidophile Acidithiobacillus thiooxidans reveals intraspecific divergence and niche adaptation.</title>
        <authorList>
            <person name="Zhang X."/>
            <person name="Feng X."/>
            <person name="Tao J."/>
            <person name="Ma L."/>
            <person name="Xiao Y."/>
            <person name="Liang Y."/>
            <person name="Liu X."/>
            <person name="Yin H."/>
        </authorList>
    </citation>
    <scope>NUCLEOTIDE SEQUENCE [LARGE SCALE GENOMIC DNA]</scope>
    <source>
        <strain evidence="2 3">A02</strain>
    </source>
</reference>
<sequence length="907" mass="98658">MNDAFEQDLARSGLTPDDVPSWSVVTGAQATADLGRGEGQRIHCDCIKIPYLDLDGSPILDAGLPFARYRLLQTEVAIGGKYLSRSGSGGHIYVPSRLRDLLTSMADADKYLVAHEGEKKAEALVKAGIPAVGLAGITLWHDVAAHRVAQEKANAAGKKINVTKDTPINPELLALIQELGVKVVVAMGDSDGMPEPDDFFTPDLISKKSFKVISNKRDLVVLAVANASVFFSVKALAGALRKAGFQGTVMFCPWAEEEKSDGTRVLHKQGADDWLLADGAEAVKHAVEQRVAENQEKTHARPPRAQNTDFTLDGRGFIPLGMEDASNAAFWSLRAGEIYETNLTKITNAQGLLPLVPLEAACDLWPKYNEKTGEVSVNVPYAVDDLMTTSLARGRFSLSAVRGAGCWPGENPDELVVNGSDGVFLLRAGEQPLPLAPCDSARRTLYVTRPVAPLVLGGEFASSGDIMRVVKLLQRWSWARPRTDPLLLTGWLLMQAILGAIDQRPHAFVTGESGAGKSTLVNVLRDLLRGSLVYSNSGGESSTAGVRQRMSPDAITLILDEFEPDDRALKTGVNQNTDGIFKLLRTAHSAVADKMDDADGALKGTKDGRRGQVYRSIFSCLMAGIQIAKLAQADRNRLLIFELLKVHTGEKPVFADAEMVGRGMRRLMWSRWPLWESRVKLTLEILSRHAPRADNRTQETLSPPVAALLCCLFDNTQYAEAEAFFEKLAPILVEDHILNAGGETDEPDQEKALRRLLSANLPVEHPMGGKDTMPIAKIIVAAGCYGNQASYSTDRNDLALYLAGMTIKKRDNRWWLFVARGHSGLDTAAKAAGYAAVAITQLLARLPGAEDSRQRVGPSLYRGVMIPVEPLIFQNFAEEMQALRDSKDGDDHTVVRGDDNDSLPPLH</sequence>
<proteinExistence type="predicted"/>
<dbReference type="InterPro" id="IPR027417">
    <property type="entry name" value="P-loop_NTPase"/>
</dbReference>
<name>A0A1C2ITZ4_ACITH</name>
<accession>A0A1C2ITZ4</accession>
<dbReference type="RefSeq" id="WP_024894064.1">
    <property type="nucleotide sequence ID" value="NZ_LWRZ01000123.1"/>
</dbReference>
<protein>
    <submittedName>
        <fullName evidence="2">Uncharacterized protein</fullName>
    </submittedName>
</protein>
<dbReference type="AlphaFoldDB" id="A0A1C2ITZ4"/>
<evidence type="ECO:0000313" key="2">
    <source>
        <dbReference type="EMBL" id="OCX68238.1"/>
    </source>
</evidence>
<dbReference type="Proteomes" id="UP000094893">
    <property type="component" value="Unassembled WGS sequence"/>
</dbReference>
<feature type="region of interest" description="Disordered" evidence="1">
    <location>
        <begin position="884"/>
        <end position="907"/>
    </location>
</feature>
<dbReference type="EMBL" id="LWSA01000307">
    <property type="protein sequence ID" value="OCX68238.1"/>
    <property type="molecule type" value="Genomic_DNA"/>
</dbReference>
<feature type="compositionally biased region" description="Basic and acidic residues" evidence="1">
    <location>
        <begin position="884"/>
        <end position="899"/>
    </location>
</feature>
<comment type="caution">
    <text evidence="2">The sequence shown here is derived from an EMBL/GenBank/DDBJ whole genome shotgun (WGS) entry which is preliminary data.</text>
</comment>
<organism evidence="2 3">
    <name type="scientific">Acidithiobacillus thiooxidans</name>
    <name type="common">Thiobacillus thiooxidans</name>
    <dbReference type="NCBI Taxonomy" id="930"/>
    <lineage>
        <taxon>Bacteria</taxon>
        <taxon>Pseudomonadati</taxon>
        <taxon>Pseudomonadota</taxon>
        <taxon>Acidithiobacillia</taxon>
        <taxon>Acidithiobacillales</taxon>
        <taxon>Acidithiobacillaceae</taxon>
        <taxon>Acidithiobacillus</taxon>
    </lineage>
</organism>
<dbReference type="SUPFAM" id="SSF52540">
    <property type="entry name" value="P-loop containing nucleoside triphosphate hydrolases"/>
    <property type="match status" value="1"/>
</dbReference>
<evidence type="ECO:0000313" key="3">
    <source>
        <dbReference type="Proteomes" id="UP000094893"/>
    </source>
</evidence>
<evidence type="ECO:0000256" key="1">
    <source>
        <dbReference type="SAM" id="MobiDB-lite"/>
    </source>
</evidence>
<gene>
    <name evidence="2" type="ORF">A6P07_18615</name>
</gene>